<dbReference type="GO" id="GO:0047617">
    <property type="term" value="F:fatty acyl-CoA hydrolase activity"/>
    <property type="evidence" value="ECO:0007669"/>
    <property type="project" value="TreeGrafter"/>
</dbReference>
<dbReference type="InterPro" id="IPR029069">
    <property type="entry name" value="HotDog_dom_sf"/>
</dbReference>
<dbReference type="CDD" id="cd00586">
    <property type="entry name" value="4HBT"/>
    <property type="match status" value="1"/>
</dbReference>
<dbReference type="Gene3D" id="3.10.129.10">
    <property type="entry name" value="Hotdog Thioesterase"/>
    <property type="match status" value="1"/>
</dbReference>
<dbReference type="SUPFAM" id="SSF54637">
    <property type="entry name" value="Thioesterase/thiol ester dehydrase-isomerase"/>
    <property type="match status" value="1"/>
</dbReference>
<dbReference type="Proteomes" id="UP000541109">
    <property type="component" value="Unassembled WGS sequence"/>
</dbReference>
<comment type="caution">
    <text evidence="1">The sequence shown here is derived from an EMBL/GenBank/DDBJ whole genome shotgun (WGS) entry which is preliminary data.</text>
</comment>
<keyword evidence="2" id="KW-1185">Reference proteome</keyword>
<reference evidence="1 2" key="1">
    <citation type="submission" date="2020-07" db="EMBL/GenBank/DDBJ databases">
        <title>Stappia sp., F7233, whole genome shotgun sequencing project.</title>
        <authorList>
            <person name="Jiang S."/>
            <person name="Liu Z.W."/>
            <person name="Du Z.J."/>
        </authorList>
    </citation>
    <scope>NUCLEOTIDE SEQUENCE [LARGE SCALE GENOMIC DNA]</scope>
    <source>
        <strain evidence="1 2">F7233</strain>
    </source>
</reference>
<sequence length="139" mass="15475">MTGGELTYKGAVYPWHCDHMGHMNVAWYVSKFDEATWNFFSSLGLTRSALTSAERGMAAVEQHISYKRELMAGDVVEIRTRIVELKDKVIRFVHEMTNVETGAVAATTDLTAVHLDTRLRKAVAFAPEIAERAGLLFAA</sequence>
<proteinExistence type="predicted"/>
<organism evidence="1 2">
    <name type="scientific">Stappia albiluteola</name>
    <dbReference type="NCBI Taxonomy" id="2758565"/>
    <lineage>
        <taxon>Bacteria</taxon>
        <taxon>Pseudomonadati</taxon>
        <taxon>Pseudomonadota</taxon>
        <taxon>Alphaproteobacteria</taxon>
        <taxon>Hyphomicrobiales</taxon>
        <taxon>Stappiaceae</taxon>
        <taxon>Stappia</taxon>
    </lineage>
</organism>
<name>A0A839AGG6_9HYPH</name>
<evidence type="ECO:0000313" key="1">
    <source>
        <dbReference type="EMBL" id="MBA5777962.1"/>
    </source>
</evidence>
<dbReference type="AlphaFoldDB" id="A0A839AGG6"/>
<evidence type="ECO:0000313" key="2">
    <source>
        <dbReference type="Proteomes" id="UP000541109"/>
    </source>
</evidence>
<dbReference type="EMBL" id="JACFXV010000054">
    <property type="protein sequence ID" value="MBA5777962.1"/>
    <property type="molecule type" value="Genomic_DNA"/>
</dbReference>
<dbReference type="InterPro" id="IPR050563">
    <property type="entry name" value="4-hydroxybenzoyl-CoA_TE"/>
</dbReference>
<dbReference type="PANTHER" id="PTHR31793">
    <property type="entry name" value="4-HYDROXYBENZOYL-COA THIOESTERASE FAMILY MEMBER"/>
    <property type="match status" value="1"/>
</dbReference>
<accession>A0A839AGG6</accession>
<protein>
    <submittedName>
        <fullName evidence="1">Thioesterase family protein</fullName>
    </submittedName>
</protein>
<dbReference type="PANTHER" id="PTHR31793:SF2">
    <property type="entry name" value="BLR1345 PROTEIN"/>
    <property type="match status" value="1"/>
</dbReference>
<dbReference type="RefSeq" id="WP_182165897.1">
    <property type="nucleotide sequence ID" value="NZ_JACFXV010000054.1"/>
</dbReference>
<dbReference type="Pfam" id="PF13279">
    <property type="entry name" value="4HBT_2"/>
    <property type="match status" value="1"/>
</dbReference>
<gene>
    <name evidence="1" type="ORF">H2509_12595</name>
</gene>